<gene>
    <name evidence="1" type="ORF">H9868_05235</name>
</gene>
<dbReference type="AlphaFoldDB" id="A0A9D1UNK3"/>
<evidence type="ECO:0000313" key="2">
    <source>
        <dbReference type="Proteomes" id="UP000824192"/>
    </source>
</evidence>
<evidence type="ECO:0000313" key="1">
    <source>
        <dbReference type="EMBL" id="HIW93928.1"/>
    </source>
</evidence>
<dbReference type="EMBL" id="DXGA01000106">
    <property type="protein sequence ID" value="HIW93928.1"/>
    <property type="molecule type" value="Genomic_DNA"/>
</dbReference>
<reference evidence="1" key="1">
    <citation type="journal article" date="2021" name="PeerJ">
        <title>Extensive microbial diversity within the chicken gut microbiome revealed by metagenomics and culture.</title>
        <authorList>
            <person name="Gilroy R."/>
            <person name="Ravi A."/>
            <person name="Getino M."/>
            <person name="Pursley I."/>
            <person name="Horton D.L."/>
            <person name="Alikhan N.F."/>
            <person name="Baker D."/>
            <person name="Gharbi K."/>
            <person name="Hall N."/>
            <person name="Watson M."/>
            <person name="Adriaenssens E.M."/>
            <person name="Foster-Nyarko E."/>
            <person name="Jarju S."/>
            <person name="Secka A."/>
            <person name="Antonio M."/>
            <person name="Oren A."/>
            <person name="Chaudhuri R.R."/>
            <person name="La Ragione R."/>
            <person name="Hildebrand F."/>
            <person name="Pallen M.J."/>
        </authorList>
    </citation>
    <scope>NUCLEOTIDE SEQUENCE</scope>
    <source>
        <strain evidence="1">ChiGjej6B6-1540</strain>
    </source>
</reference>
<organism evidence="1 2">
    <name type="scientific">Candidatus Flavonifractor merdipullorum</name>
    <dbReference type="NCBI Taxonomy" id="2838590"/>
    <lineage>
        <taxon>Bacteria</taxon>
        <taxon>Bacillati</taxon>
        <taxon>Bacillota</taxon>
        <taxon>Clostridia</taxon>
        <taxon>Eubacteriales</taxon>
        <taxon>Oscillospiraceae</taxon>
        <taxon>Flavonifractor</taxon>
    </lineage>
</organism>
<accession>A0A9D1UNK3</accession>
<sequence>MDMEEEILALAVALGQVSESQQLRTLVRAAQLEWAGRLKEGVSPQDCASAFCIAAAWTALAGLEGVQTVARFSAGDLTVETGGSKPQNLRQMAEEVLRPYLRDVRFAFRGVRG</sequence>
<reference evidence="1" key="2">
    <citation type="submission" date="2021-04" db="EMBL/GenBank/DDBJ databases">
        <authorList>
            <person name="Gilroy R."/>
        </authorList>
    </citation>
    <scope>NUCLEOTIDE SEQUENCE</scope>
    <source>
        <strain evidence="1">ChiGjej6B6-1540</strain>
    </source>
</reference>
<comment type="caution">
    <text evidence="1">The sequence shown here is derived from an EMBL/GenBank/DDBJ whole genome shotgun (WGS) entry which is preliminary data.</text>
</comment>
<name>A0A9D1UNK3_9FIRM</name>
<proteinExistence type="predicted"/>
<dbReference type="Proteomes" id="UP000824192">
    <property type="component" value="Unassembled WGS sequence"/>
</dbReference>
<protein>
    <submittedName>
        <fullName evidence="1">Uncharacterized protein</fullName>
    </submittedName>
</protein>